<proteinExistence type="predicted"/>
<keyword evidence="2" id="KW-1185">Reference proteome</keyword>
<evidence type="ECO:0000313" key="1">
    <source>
        <dbReference type="EMBL" id="MEL0605783.1"/>
    </source>
</evidence>
<organism evidence="1 2">
    <name type="scientific">Pseudoalteromonas undina</name>
    <dbReference type="NCBI Taxonomy" id="43660"/>
    <lineage>
        <taxon>Bacteria</taxon>
        <taxon>Pseudomonadati</taxon>
        <taxon>Pseudomonadota</taxon>
        <taxon>Gammaproteobacteria</taxon>
        <taxon>Alteromonadales</taxon>
        <taxon>Pseudoalteromonadaceae</taxon>
        <taxon>Pseudoalteromonas</taxon>
    </lineage>
</organism>
<gene>
    <name evidence="1" type="ORF">V6250_16545</name>
</gene>
<dbReference type="EMBL" id="JBAKAX010000022">
    <property type="protein sequence ID" value="MEL0605783.1"/>
    <property type="molecule type" value="Genomic_DNA"/>
</dbReference>
<name>A0ACC6R7P5_9GAMM</name>
<protein>
    <submittedName>
        <fullName evidence="1">Uncharacterized protein</fullName>
    </submittedName>
</protein>
<comment type="caution">
    <text evidence="1">The sequence shown here is derived from an EMBL/GenBank/DDBJ whole genome shotgun (WGS) entry which is preliminary data.</text>
</comment>
<sequence>MDNPGVDVTTSRTRSRQKLKYIADIEDDDIVNVPDGKEMLHPARYFEALYLHKFRAQGLGNTDLGKMLDLPIEQYDDFLKGKIGVTVSLAERLEVVSGMPREFWLRAQRKFDNSRK</sequence>
<reference evidence="1" key="1">
    <citation type="submission" date="2024-02" db="EMBL/GenBank/DDBJ databases">
        <title>Bacteria isolated from the canopy kelp, Nereocystis luetkeana.</title>
        <authorList>
            <person name="Pfister C.A."/>
            <person name="Younker I.T."/>
            <person name="Light S.H."/>
        </authorList>
    </citation>
    <scope>NUCLEOTIDE SEQUENCE</scope>
    <source>
        <strain evidence="1">TN.2.01</strain>
    </source>
</reference>
<dbReference type="Proteomes" id="UP001374952">
    <property type="component" value="Unassembled WGS sequence"/>
</dbReference>
<accession>A0ACC6R7P5</accession>
<evidence type="ECO:0000313" key="2">
    <source>
        <dbReference type="Proteomes" id="UP001374952"/>
    </source>
</evidence>